<proteinExistence type="predicted"/>
<gene>
    <name evidence="1" type="ORF">AB8U03_00005</name>
</gene>
<evidence type="ECO:0000313" key="2">
    <source>
        <dbReference type="Proteomes" id="UP001564657"/>
    </source>
</evidence>
<name>A0ABV4BJD3_9CLOT</name>
<sequence>MSEFFSVTLNKDVVLDDSQTSQATGWSSQKILDEIIQHRITKFEELSDVNVANKKDKQIVVYSEDQQKFTTIDIGNIGDVAGLSLKQISKMGVVGSADSPYEVDIPINTVDFKVPRVNVLKWEPSAEQDVIKTLNLFSNSESSDFQSDDMIVFDNTAHLKTEHNYQMQYVGDIGTDNGEYSCEIDKSIFKNIEDMQEDEDGLDKYLDLTVIPKDRFLVASGDKDLSYVDNVDYFKITATGTNVKVVCSVDGGQTWKTFDTDHWENISLTVEDVKQKGMSVATFNAINSTYWNLLNTNKKIRFAYLLSMDDISDVENIDNLDLQYDGKGRWLEVKDSEYDVVYASNTNLQIFLKFSGDVKINY</sequence>
<keyword evidence="2" id="KW-1185">Reference proteome</keyword>
<dbReference type="Proteomes" id="UP001564657">
    <property type="component" value="Unassembled WGS sequence"/>
</dbReference>
<organism evidence="1 2">
    <name type="scientific">Clostridium moutaii</name>
    <dbReference type="NCBI Taxonomy" id="3240932"/>
    <lineage>
        <taxon>Bacteria</taxon>
        <taxon>Bacillati</taxon>
        <taxon>Bacillota</taxon>
        <taxon>Clostridia</taxon>
        <taxon>Eubacteriales</taxon>
        <taxon>Clostridiaceae</taxon>
        <taxon>Clostridium</taxon>
    </lineage>
</organism>
<dbReference type="RefSeq" id="WP_369702491.1">
    <property type="nucleotide sequence ID" value="NZ_JBGEWD010000001.1"/>
</dbReference>
<reference evidence="1 2" key="1">
    <citation type="submission" date="2024-08" db="EMBL/GenBank/DDBJ databases">
        <title>Clostridium lapicellarii sp. nov., and Clostridium renhuaiense sp. nov., two species isolated from the mud in a fermentation cellar used for producing sauce-flavour Chinese liquors.</title>
        <authorList>
            <person name="Yang F."/>
            <person name="Wang H."/>
            <person name="Chen L.Q."/>
            <person name="Zhou N."/>
            <person name="Lu J.J."/>
            <person name="Pu X.X."/>
            <person name="Wan B."/>
            <person name="Wang L."/>
            <person name="Liu S.J."/>
        </authorList>
    </citation>
    <scope>NUCLEOTIDE SEQUENCE [LARGE SCALE GENOMIC DNA]</scope>
    <source>
        <strain evidence="1 2">MT-5</strain>
    </source>
</reference>
<accession>A0ABV4BJD3</accession>
<dbReference type="EMBL" id="JBGEWD010000001">
    <property type="protein sequence ID" value="MEY7998593.1"/>
    <property type="molecule type" value="Genomic_DNA"/>
</dbReference>
<comment type="caution">
    <text evidence="1">The sequence shown here is derived from an EMBL/GenBank/DDBJ whole genome shotgun (WGS) entry which is preliminary data.</text>
</comment>
<evidence type="ECO:0000313" key="1">
    <source>
        <dbReference type="EMBL" id="MEY7998593.1"/>
    </source>
</evidence>
<protein>
    <submittedName>
        <fullName evidence="1">Signal peptidase II</fullName>
    </submittedName>
</protein>